<dbReference type="RefSeq" id="WP_076367024.1">
    <property type="nucleotide sequence ID" value="NZ_FTOM01000008.1"/>
</dbReference>
<dbReference type="InterPro" id="IPR013216">
    <property type="entry name" value="Methyltransf_11"/>
</dbReference>
<evidence type="ECO:0000313" key="2">
    <source>
        <dbReference type="EMBL" id="SIS86644.1"/>
    </source>
</evidence>
<gene>
    <name evidence="2" type="ORF">SAMN05421795_10824</name>
</gene>
<proteinExistence type="predicted"/>
<dbReference type="GO" id="GO:0008757">
    <property type="term" value="F:S-adenosylmethionine-dependent methyltransferase activity"/>
    <property type="evidence" value="ECO:0007669"/>
    <property type="project" value="InterPro"/>
</dbReference>
<reference evidence="3" key="1">
    <citation type="submission" date="2017-01" db="EMBL/GenBank/DDBJ databases">
        <authorList>
            <person name="Varghese N."/>
            <person name="Submissions S."/>
        </authorList>
    </citation>
    <scope>NUCLEOTIDE SEQUENCE [LARGE SCALE GENOMIC DNA]</scope>
    <source>
        <strain evidence="3">DSM 18714</strain>
    </source>
</reference>
<dbReference type="CDD" id="cd02440">
    <property type="entry name" value="AdoMet_MTases"/>
    <property type="match status" value="1"/>
</dbReference>
<dbReference type="PANTHER" id="PTHR43591:SF24">
    <property type="entry name" value="2-METHOXY-6-POLYPRENYL-1,4-BENZOQUINOL METHYLASE, MITOCHONDRIAL"/>
    <property type="match status" value="1"/>
</dbReference>
<accession>A0A1N7MKE8</accession>
<organism evidence="2 3">
    <name type="scientific">Phaeovulum vinaykumarii</name>
    <dbReference type="NCBI Taxonomy" id="407234"/>
    <lineage>
        <taxon>Bacteria</taxon>
        <taxon>Pseudomonadati</taxon>
        <taxon>Pseudomonadota</taxon>
        <taxon>Alphaproteobacteria</taxon>
        <taxon>Rhodobacterales</taxon>
        <taxon>Paracoccaceae</taxon>
        <taxon>Phaeovulum</taxon>
    </lineage>
</organism>
<dbReference type="SUPFAM" id="SSF53335">
    <property type="entry name" value="S-adenosyl-L-methionine-dependent methyltransferases"/>
    <property type="match status" value="1"/>
</dbReference>
<dbReference type="Pfam" id="PF08241">
    <property type="entry name" value="Methyltransf_11"/>
    <property type="match status" value="1"/>
</dbReference>
<dbReference type="InterPro" id="IPR029063">
    <property type="entry name" value="SAM-dependent_MTases_sf"/>
</dbReference>
<dbReference type="Proteomes" id="UP000186098">
    <property type="component" value="Unassembled WGS sequence"/>
</dbReference>
<evidence type="ECO:0000259" key="1">
    <source>
        <dbReference type="Pfam" id="PF08241"/>
    </source>
</evidence>
<dbReference type="PANTHER" id="PTHR43591">
    <property type="entry name" value="METHYLTRANSFERASE"/>
    <property type="match status" value="1"/>
</dbReference>
<dbReference type="STRING" id="407234.SAMN05421795_10824"/>
<keyword evidence="3" id="KW-1185">Reference proteome</keyword>
<sequence length="222" mass="23240">MTQAAPRNAFDVIADVLDPLAGRLVLDIGAGSGGLAAPLTRAGAGWVGVDPQEVPKPLAPVVRAGAEALPFSDGAFDAALFVNSLHHVPEALMGAALDEAARVTRAGAPIVVIEPIASGALSEVLAVIDDETRIRAAAEAAVQAAVSEGRLVETRAYCYDRLEFTPDFNSFVHRVVSIEPGRKALAEARALELEATFMGRAAPHPRGFALSQPMQVHVLRKP</sequence>
<name>A0A1N7MKE8_9RHOB</name>
<dbReference type="OrthoDB" id="9808140at2"/>
<evidence type="ECO:0000313" key="3">
    <source>
        <dbReference type="Proteomes" id="UP000186098"/>
    </source>
</evidence>
<protein>
    <submittedName>
        <fullName evidence="2">Pimeloyl-CoA biosynthesis protein BioC</fullName>
    </submittedName>
</protein>
<dbReference type="EMBL" id="FTOM01000008">
    <property type="protein sequence ID" value="SIS86644.1"/>
    <property type="molecule type" value="Genomic_DNA"/>
</dbReference>
<feature type="domain" description="Methyltransferase type 11" evidence="1">
    <location>
        <begin position="26"/>
        <end position="110"/>
    </location>
</feature>
<dbReference type="AlphaFoldDB" id="A0A1N7MKE8"/>
<dbReference type="Gene3D" id="3.40.50.150">
    <property type="entry name" value="Vaccinia Virus protein VP39"/>
    <property type="match status" value="1"/>
</dbReference>